<accession>A0A8J5J814</accession>
<evidence type="ECO:0000313" key="1">
    <source>
        <dbReference type="EMBL" id="KAG6965053.1"/>
    </source>
</evidence>
<reference evidence="1" key="1">
    <citation type="submission" date="2021-01" db="EMBL/GenBank/DDBJ databases">
        <title>Phytophthora aleatoria, a newly-described species from Pinus radiata is distinct from Phytophthora cactorum isolates based on comparative genomics.</title>
        <authorList>
            <person name="Mcdougal R."/>
            <person name="Panda P."/>
            <person name="Williams N."/>
            <person name="Studholme D.J."/>
        </authorList>
    </citation>
    <scope>NUCLEOTIDE SEQUENCE</scope>
    <source>
        <strain evidence="1">NZFS 4037</strain>
    </source>
</reference>
<sequence length="73" mass="8168">TWNLALGAITNAIRSRSAYSTRVTASIKKIQFCLTIIAERDWTKNSLPSLTTYSQEFGDCLVGRLFIVPSQFP</sequence>
<name>A0A8J5J814_9STRA</name>
<evidence type="ECO:0000313" key="2">
    <source>
        <dbReference type="Proteomes" id="UP000709295"/>
    </source>
</evidence>
<dbReference type="AlphaFoldDB" id="A0A8J5J814"/>
<comment type="caution">
    <text evidence="1">The sequence shown here is derived from an EMBL/GenBank/DDBJ whole genome shotgun (WGS) entry which is preliminary data.</text>
</comment>
<protein>
    <submittedName>
        <fullName evidence="1">Uncharacterized protein</fullName>
    </submittedName>
</protein>
<gene>
    <name evidence="1" type="ORF">JG688_00007381</name>
</gene>
<dbReference type="Proteomes" id="UP000709295">
    <property type="component" value="Unassembled WGS sequence"/>
</dbReference>
<organism evidence="1 2">
    <name type="scientific">Phytophthora aleatoria</name>
    <dbReference type="NCBI Taxonomy" id="2496075"/>
    <lineage>
        <taxon>Eukaryota</taxon>
        <taxon>Sar</taxon>
        <taxon>Stramenopiles</taxon>
        <taxon>Oomycota</taxon>
        <taxon>Peronosporomycetes</taxon>
        <taxon>Peronosporales</taxon>
        <taxon>Peronosporaceae</taxon>
        <taxon>Phytophthora</taxon>
    </lineage>
</organism>
<keyword evidence="2" id="KW-1185">Reference proteome</keyword>
<feature type="non-terminal residue" evidence="1">
    <location>
        <position position="1"/>
    </location>
</feature>
<dbReference type="EMBL" id="JAENGY010000353">
    <property type="protein sequence ID" value="KAG6965053.1"/>
    <property type="molecule type" value="Genomic_DNA"/>
</dbReference>
<proteinExistence type="predicted"/>